<dbReference type="EMBL" id="CP126652">
    <property type="protein sequence ID" value="WJZ87610.1"/>
    <property type="molecule type" value="Genomic_DNA"/>
</dbReference>
<protein>
    <submittedName>
        <fullName evidence="1">Uncharacterized protein</fullName>
    </submittedName>
</protein>
<organism evidence="1 2">
    <name type="scientific">Vitis vinifera</name>
    <name type="common">Grape</name>
    <dbReference type="NCBI Taxonomy" id="29760"/>
    <lineage>
        <taxon>Eukaryota</taxon>
        <taxon>Viridiplantae</taxon>
        <taxon>Streptophyta</taxon>
        <taxon>Embryophyta</taxon>
        <taxon>Tracheophyta</taxon>
        <taxon>Spermatophyta</taxon>
        <taxon>Magnoliopsida</taxon>
        <taxon>eudicotyledons</taxon>
        <taxon>Gunneridae</taxon>
        <taxon>Pentapetalae</taxon>
        <taxon>rosids</taxon>
        <taxon>Vitales</taxon>
        <taxon>Vitaceae</taxon>
        <taxon>Viteae</taxon>
        <taxon>Vitis</taxon>
    </lineage>
</organism>
<proteinExistence type="predicted"/>
<sequence>MWLLSDRFKELVRAWWIGYSVVGSTSHCLVEKLKSLKRDLRKWKKEVFGNVYAKKAEALSRIQFWDSKERLNPLSSKEAEARLGDLEEYKKCVLMEETFWRQKSRETWLKEGDKNTKFFHKMANARARKNLLSKVNINGNPLTSAEDIKDGVCRA</sequence>
<evidence type="ECO:0000313" key="2">
    <source>
        <dbReference type="Proteomes" id="UP001227230"/>
    </source>
</evidence>
<accession>A0ABY9BXU2</accession>
<reference evidence="1 2" key="1">
    <citation type="journal article" date="2023" name="Hortic Res">
        <title>The complete reference genome for grapevine (Vitis vinifera L.) genetics and breeding.</title>
        <authorList>
            <person name="Shi X."/>
            <person name="Cao S."/>
            <person name="Wang X."/>
            <person name="Huang S."/>
            <person name="Wang Y."/>
            <person name="Liu Z."/>
            <person name="Liu W."/>
            <person name="Leng X."/>
            <person name="Peng Y."/>
            <person name="Wang N."/>
            <person name="Wang Y."/>
            <person name="Ma Z."/>
            <person name="Xu X."/>
            <person name="Zhang F."/>
            <person name="Xue H."/>
            <person name="Zhong H."/>
            <person name="Wang Y."/>
            <person name="Zhang K."/>
            <person name="Velt A."/>
            <person name="Avia K."/>
            <person name="Holtgrawe D."/>
            <person name="Grimplet J."/>
            <person name="Matus J.T."/>
            <person name="Ware D."/>
            <person name="Wu X."/>
            <person name="Wang H."/>
            <person name="Liu C."/>
            <person name="Fang Y."/>
            <person name="Rustenholz C."/>
            <person name="Cheng Z."/>
            <person name="Xiao H."/>
            <person name="Zhou Y."/>
        </authorList>
    </citation>
    <scope>NUCLEOTIDE SEQUENCE [LARGE SCALE GENOMIC DNA]</scope>
    <source>
        <strain evidence="2">cv. Pinot noir / PN40024</strain>
        <tissue evidence="1">Leaf</tissue>
    </source>
</reference>
<name>A0ABY9BXU2_VITVI</name>
<evidence type="ECO:0000313" key="1">
    <source>
        <dbReference type="EMBL" id="WJZ87610.1"/>
    </source>
</evidence>
<keyword evidence="2" id="KW-1185">Reference proteome</keyword>
<dbReference type="Proteomes" id="UP001227230">
    <property type="component" value="Chromosome 5"/>
</dbReference>
<gene>
    <name evidence="1" type="ORF">VitviT2T_006979</name>
</gene>